<feature type="domain" description="Primase C-terminal 1" evidence="2">
    <location>
        <begin position="176"/>
        <end position="249"/>
    </location>
</feature>
<dbReference type="RefSeq" id="WP_378265706.1">
    <property type="nucleotide sequence ID" value="NZ_JBHSIT010000030.1"/>
</dbReference>
<keyword evidence="4" id="KW-1185">Reference proteome</keyword>
<dbReference type="Pfam" id="PF03090">
    <property type="entry name" value="Replicase"/>
    <property type="match status" value="1"/>
</dbReference>
<proteinExistence type="predicted"/>
<dbReference type="InterPro" id="IPR014820">
    <property type="entry name" value="PriCT_1"/>
</dbReference>
<organism evidence="3 4">
    <name type="scientific">Actinomadura gamaensis</name>
    <dbReference type="NCBI Taxonomy" id="1763541"/>
    <lineage>
        <taxon>Bacteria</taxon>
        <taxon>Bacillati</taxon>
        <taxon>Actinomycetota</taxon>
        <taxon>Actinomycetes</taxon>
        <taxon>Streptosporangiales</taxon>
        <taxon>Thermomonosporaceae</taxon>
        <taxon>Actinomadura</taxon>
    </lineage>
</organism>
<dbReference type="Proteomes" id="UP001595872">
    <property type="component" value="Unassembled WGS sequence"/>
</dbReference>
<name>A0ABV9UE09_9ACTN</name>
<feature type="compositionally biased region" description="Basic and acidic residues" evidence="1">
    <location>
        <begin position="275"/>
        <end position="284"/>
    </location>
</feature>
<reference evidence="4" key="1">
    <citation type="journal article" date="2019" name="Int. J. Syst. Evol. Microbiol.">
        <title>The Global Catalogue of Microorganisms (GCM) 10K type strain sequencing project: providing services to taxonomists for standard genome sequencing and annotation.</title>
        <authorList>
            <consortium name="The Broad Institute Genomics Platform"/>
            <consortium name="The Broad Institute Genome Sequencing Center for Infectious Disease"/>
            <person name="Wu L."/>
            <person name="Ma J."/>
        </authorList>
    </citation>
    <scope>NUCLEOTIDE SEQUENCE [LARGE SCALE GENOMIC DNA]</scope>
    <source>
        <strain evidence="4">KLKA75</strain>
    </source>
</reference>
<evidence type="ECO:0000313" key="3">
    <source>
        <dbReference type="EMBL" id="MFC4914114.1"/>
    </source>
</evidence>
<comment type="caution">
    <text evidence="3">The sequence shown here is derived from an EMBL/GenBank/DDBJ whole genome shotgun (WGS) entry which is preliminary data.</text>
</comment>
<gene>
    <name evidence="3" type="ORF">ACFPCY_43020</name>
</gene>
<protein>
    <submittedName>
        <fullName evidence="3">Replication initiation protein</fullName>
    </submittedName>
</protein>
<sequence>MSFQNVFADHWLPHAPLAAERKEGAYRRVSREHALQLPYIETNPLCLQSIVVTDHDGSEADQVADLVGLPQPSWVTLNPHTRSGHIAYALAAPVCLTDSARRKPINLLARIEQGLVDVLGGDVGYAGRVTKNPVHRQHMPLWGEETALYGLQELAQALGDVGALPGPSRTGKALTASSVGRNVALFHLTRQWAYRARLRYDDASEWEQTVHAFAVNKNLTAIAEEFTRGPLGEVEVLHLARSIARWTWRNITPELTNQRREAWTAPEHQQRRAQRAADKRRIDRTHASKELFR</sequence>
<evidence type="ECO:0000259" key="2">
    <source>
        <dbReference type="Pfam" id="PF08708"/>
    </source>
</evidence>
<accession>A0ABV9UE09</accession>
<dbReference type="EMBL" id="JBHSIT010000030">
    <property type="protein sequence ID" value="MFC4914114.1"/>
    <property type="molecule type" value="Genomic_DNA"/>
</dbReference>
<dbReference type="Pfam" id="PF08708">
    <property type="entry name" value="PriCT_1"/>
    <property type="match status" value="1"/>
</dbReference>
<evidence type="ECO:0000256" key="1">
    <source>
        <dbReference type="SAM" id="MobiDB-lite"/>
    </source>
</evidence>
<dbReference type="InterPro" id="IPR004322">
    <property type="entry name" value="Plasmid_replicase_bac"/>
</dbReference>
<evidence type="ECO:0000313" key="4">
    <source>
        <dbReference type="Proteomes" id="UP001595872"/>
    </source>
</evidence>
<dbReference type="Gene3D" id="1.10.340.50">
    <property type="match status" value="1"/>
</dbReference>
<feature type="region of interest" description="Disordered" evidence="1">
    <location>
        <begin position="259"/>
        <end position="284"/>
    </location>
</feature>